<feature type="domain" description="Protein kinase" evidence="1">
    <location>
        <begin position="73"/>
        <end position="320"/>
    </location>
</feature>
<evidence type="ECO:0000259" key="1">
    <source>
        <dbReference type="PROSITE" id="PS50011"/>
    </source>
</evidence>
<name>K5X1M3_AGABU</name>
<gene>
    <name evidence="2" type="ORF">AGABI1DRAFT_77892</name>
</gene>
<keyword evidence="3" id="KW-1185">Reference proteome</keyword>
<dbReference type="Proteomes" id="UP000008493">
    <property type="component" value="Unassembled WGS sequence"/>
</dbReference>
<dbReference type="OrthoDB" id="122279at2759"/>
<dbReference type="Pfam" id="PF07714">
    <property type="entry name" value="PK_Tyr_Ser-Thr"/>
    <property type="match status" value="1"/>
</dbReference>
<reference evidence="3" key="1">
    <citation type="journal article" date="2012" name="Proc. Natl. Acad. Sci. U.S.A.">
        <title>Genome sequence of the button mushroom Agaricus bisporus reveals mechanisms governing adaptation to a humic-rich ecological niche.</title>
        <authorList>
            <person name="Morin E."/>
            <person name="Kohler A."/>
            <person name="Baker A.R."/>
            <person name="Foulongne-Oriol M."/>
            <person name="Lombard V."/>
            <person name="Nagy L.G."/>
            <person name="Ohm R.A."/>
            <person name="Patyshakuliyeva A."/>
            <person name="Brun A."/>
            <person name="Aerts A.L."/>
            <person name="Bailey A.M."/>
            <person name="Billette C."/>
            <person name="Coutinho P.M."/>
            <person name="Deakin G."/>
            <person name="Doddapaneni H."/>
            <person name="Floudas D."/>
            <person name="Grimwood J."/>
            <person name="Hilden K."/>
            <person name="Kuees U."/>
            <person name="LaButti K.M."/>
            <person name="Lapidus A."/>
            <person name="Lindquist E.A."/>
            <person name="Lucas S.M."/>
            <person name="Murat C."/>
            <person name="Riley R.W."/>
            <person name="Salamov A.A."/>
            <person name="Schmutz J."/>
            <person name="Subramanian V."/>
            <person name="Woesten H.A.B."/>
            <person name="Xu J."/>
            <person name="Eastwood D.C."/>
            <person name="Foster G.D."/>
            <person name="Sonnenberg A.S."/>
            <person name="Cullen D."/>
            <person name="de Vries R.P."/>
            <person name="Lundell T."/>
            <person name="Hibbett D.S."/>
            <person name="Henrissat B."/>
            <person name="Burton K.S."/>
            <person name="Kerrigan R.W."/>
            <person name="Challen M.P."/>
            <person name="Grigoriev I.V."/>
            <person name="Martin F."/>
        </authorList>
    </citation>
    <scope>NUCLEOTIDE SEQUENCE [LARGE SCALE GENOMIC DNA]</scope>
    <source>
        <strain evidence="3">JB137-S8 / ATCC MYA-4627 / FGSC 10392</strain>
    </source>
</reference>
<dbReference type="InterPro" id="IPR051681">
    <property type="entry name" value="Ser/Thr_Kinases-Pseudokinases"/>
</dbReference>
<dbReference type="EMBL" id="JH971399">
    <property type="protein sequence ID" value="EKM76812.1"/>
    <property type="molecule type" value="Genomic_DNA"/>
</dbReference>
<dbReference type="PANTHER" id="PTHR44329">
    <property type="entry name" value="SERINE/THREONINE-PROTEIN KINASE TNNI3K-RELATED"/>
    <property type="match status" value="1"/>
</dbReference>
<dbReference type="GO" id="GO:0005524">
    <property type="term" value="F:ATP binding"/>
    <property type="evidence" value="ECO:0007669"/>
    <property type="project" value="InterPro"/>
</dbReference>
<dbReference type="AlphaFoldDB" id="K5X1M3"/>
<dbReference type="RefSeq" id="XP_007332436.1">
    <property type="nucleotide sequence ID" value="XM_007332374.1"/>
</dbReference>
<accession>K5X1M3</accession>
<dbReference type="InParanoid" id="K5X1M3"/>
<dbReference type="InterPro" id="IPR011009">
    <property type="entry name" value="Kinase-like_dom_sf"/>
</dbReference>
<proteinExistence type="predicted"/>
<dbReference type="InterPro" id="IPR001245">
    <property type="entry name" value="Ser-Thr/Tyr_kinase_cat_dom"/>
</dbReference>
<dbReference type="HOGENOM" id="CLU_000288_7_18_1"/>
<organism evidence="2 3">
    <name type="scientific">Agaricus bisporus var. burnettii (strain JB137-S8 / ATCC MYA-4627 / FGSC 10392)</name>
    <name type="common">White button mushroom</name>
    <dbReference type="NCBI Taxonomy" id="597362"/>
    <lineage>
        <taxon>Eukaryota</taxon>
        <taxon>Fungi</taxon>
        <taxon>Dikarya</taxon>
        <taxon>Basidiomycota</taxon>
        <taxon>Agaricomycotina</taxon>
        <taxon>Agaricomycetes</taxon>
        <taxon>Agaricomycetidae</taxon>
        <taxon>Agaricales</taxon>
        <taxon>Agaricineae</taxon>
        <taxon>Agaricaceae</taxon>
        <taxon>Agaricus</taxon>
    </lineage>
</organism>
<dbReference type="InterPro" id="IPR000719">
    <property type="entry name" value="Prot_kinase_dom"/>
</dbReference>
<sequence length="320" mass="36069">MSEIIFTKDKRRRLLESRDSHAQPIIDYLNALLLHQNFLELAVPELRKHILIVLQKLCEKSMLYPTCYTLDGIEDISPKGAGGFCDIYQGRYQGQNLCLKVVRLYEKQDQHEMLKAHSREAILWSQLEHPNIAPFYGVFCLKEAHGRICLLSPLMENGNIVEYLKKESQVPRRPFLHDIASGLEYLHKENIVHGDLKGINVLVDQFSNARLTDFGLSKITTDGTLGFTNTTKLASGRTAGWASPELLEDDARPTRESDIWAFGCVCYEVSLCHFSDPQNDSTHQLSFPCLGSDRTIPISGMFGLSNCCEIDEGIFACSIG</sequence>
<dbReference type="GO" id="GO:0004674">
    <property type="term" value="F:protein serine/threonine kinase activity"/>
    <property type="evidence" value="ECO:0007669"/>
    <property type="project" value="TreeGrafter"/>
</dbReference>
<dbReference type="SMART" id="SM00220">
    <property type="entry name" value="S_TKc"/>
    <property type="match status" value="1"/>
</dbReference>
<dbReference type="PROSITE" id="PS00108">
    <property type="entry name" value="PROTEIN_KINASE_ST"/>
    <property type="match status" value="1"/>
</dbReference>
<evidence type="ECO:0000313" key="3">
    <source>
        <dbReference type="Proteomes" id="UP000008493"/>
    </source>
</evidence>
<dbReference type="PROSITE" id="PS50011">
    <property type="entry name" value="PROTEIN_KINASE_DOM"/>
    <property type="match status" value="1"/>
</dbReference>
<protein>
    <recommendedName>
        <fullName evidence="1">Protein kinase domain-containing protein</fullName>
    </recommendedName>
</protein>
<dbReference type="eggNOG" id="KOG0192">
    <property type="taxonomic scope" value="Eukaryota"/>
</dbReference>
<dbReference type="STRING" id="597362.K5X1M3"/>
<dbReference type="OMA" id="NCCEIDE"/>
<dbReference type="Gene3D" id="1.10.510.10">
    <property type="entry name" value="Transferase(Phosphotransferase) domain 1"/>
    <property type="match status" value="1"/>
</dbReference>
<dbReference type="KEGG" id="abp:AGABI1DRAFT77892"/>
<dbReference type="SUPFAM" id="SSF56112">
    <property type="entry name" value="Protein kinase-like (PK-like)"/>
    <property type="match status" value="1"/>
</dbReference>
<evidence type="ECO:0000313" key="2">
    <source>
        <dbReference type="EMBL" id="EKM76812.1"/>
    </source>
</evidence>
<dbReference type="GeneID" id="18831457"/>
<dbReference type="InterPro" id="IPR008271">
    <property type="entry name" value="Ser/Thr_kinase_AS"/>
</dbReference>